<keyword evidence="9" id="KW-0460">Magnesium</keyword>
<dbReference type="FunFam" id="3.40.50.11980:FF:000001">
    <property type="entry name" value="ZC3H12A isoform 1"/>
    <property type="match status" value="1"/>
</dbReference>
<evidence type="ECO:0000256" key="1">
    <source>
        <dbReference type="ARBA" id="ARBA00001946"/>
    </source>
</evidence>
<sequence length="718" mass="80193">MDAPGDEDDAAPTATQRRLVSVRRRHLSLLNPDRVRALFGVTLRNVDEWVDNERAWFAVCSDSAAPVTHDLEACVQRYIDSSCTEAGGTEEDSSYDSDCESAPNAVPHRCHDDVSRTVSDTLGAEFAEYVSSPPPGYTQKVEFGLKLGYTERQVQVALAKIGDNPSQNELLAELIKLGAAKSASDFSPTSDVAPCFGVDSFADCENGDSEEVLAVNQLRHIVIDGSNVAMSHGNKEAFSCRGIKLCVEWFQARGHQRITVFVPRWRKEASRPERPIKDQEILNELEQERIVVFTPSRHVNGKRVTCYDDRYILRLAHDTDGVVVSNDNYRDLLSQSPEFRKVVEERILMYSFVNDKFMPPDDPLGRSGPTLDKFLRVTSVKADPPRPCPYGKKCTYGNKCKYAHPERGPLPLKSISERLAENAQRQLQARASRDASPGDQSKSKSLSLPPGEQPRKTPLSRTRSSVPNSCSNERQGVSKSKSVENVAYNFRVPPPHSQYIPPPQQQQQQQQMWTQVSHVSQDWHMMAAPSGHLPLGKQLSDPPANPEHEQTEPVNLHRKLQRQLTLNPAFDARLLHLQHGSYGAPAEHRPIGRCTSSATDYRMPHWGEPTHQLGGPEVALHQSVTRIASAPEPLPPCWPPAPTQQRHVPLTHISASSEPNLMVPPQWTHMDAEVRSRINYHLSSLFPAEQVQAAMNMLPEETNPQKICALILTMFHKP</sequence>
<keyword evidence="5" id="KW-0255">Endonuclease</keyword>
<evidence type="ECO:0000256" key="11">
    <source>
        <dbReference type="SAM" id="MobiDB-lite"/>
    </source>
</evidence>
<accession>A0A8S1BYZ5</accession>
<evidence type="ECO:0000256" key="3">
    <source>
        <dbReference type="ARBA" id="ARBA00022722"/>
    </source>
</evidence>
<dbReference type="GO" id="GO:0004521">
    <property type="term" value="F:RNA endonuclease activity"/>
    <property type="evidence" value="ECO:0007669"/>
    <property type="project" value="TreeGrafter"/>
</dbReference>
<dbReference type="InterPro" id="IPR040546">
    <property type="entry name" value="Rege-1_UBA-like"/>
</dbReference>
<keyword evidence="8 10" id="KW-0862">Zinc</keyword>
<comment type="caution">
    <text evidence="13">The sequence shown here is derived from an EMBL/GenBank/DDBJ whole genome shotgun (WGS) entry which is preliminary data.</text>
</comment>
<feature type="region of interest" description="Disordered" evidence="11">
    <location>
        <begin position="422"/>
        <end position="482"/>
    </location>
</feature>
<proteinExistence type="inferred from homology"/>
<feature type="domain" description="C3H1-type" evidence="12">
    <location>
        <begin position="382"/>
        <end position="407"/>
    </location>
</feature>
<evidence type="ECO:0000259" key="12">
    <source>
        <dbReference type="PROSITE" id="PS50103"/>
    </source>
</evidence>
<dbReference type="PROSITE" id="PS50103">
    <property type="entry name" value="ZF_C3H1"/>
    <property type="match status" value="1"/>
</dbReference>
<keyword evidence="6 10" id="KW-0863">Zinc-finger</keyword>
<evidence type="ECO:0000256" key="8">
    <source>
        <dbReference type="ARBA" id="ARBA00022833"/>
    </source>
</evidence>
<feature type="compositionally biased region" description="Polar residues" evidence="11">
    <location>
        <begin position="459"/>
        <end position="480"/>
    </location>
</feature>
<evidence type="ECO:0000313" key="14">
    <source>
        <dbReference type="Proteomes" id="UP000494165"/>
    </source>
</evidence>
<protein>
    <recommendedName>
        <fullName evidence="12">C3H1-type domain-containing protein</fullName>
    </recommendedName>
</protein>
<dbReference type="Pfam" id="PF11977">
    <property type="entry name" value="RNase_Zc3h12a"/>
    <property type="match status" value="1"/>
</dbReference>
<evidence type="ECO:0000256" key="4">
    <source>
        <dbReference type="ARBA" id="ARBA00022723"/>
    </source>
</evidence>
<dbReference type="InterPro" id="IPR051101">
    <property type="entry name" value="ZC3H12/N4BP1_RNase_Reg"/>
</dbReference>
<evidence type="ECO:0000256" key="2">
    <source>
        <dbReference type="ARBA" id="ARBA00010922"/>
    </source>
</evidence>
<dbReference type="GO" id="GO:0008270">
    <property type="term" value="F:zinc ion binding"/>
    <property type="evidence" value="ECO:0007669"/>
    <property type="project" value="UniProtKB-KW"/>
</dbReference>
<reference evidence="13 14" key="1">
    <citation type="submission" date="2020-04" db="EMBL/GenBank/DDBJ databases">
        <authorList>
            <person name="Alioto T."/>
            <person name="Alioto T."/>
            <person name="Gomez Garrido J."/>
        </authorList>
    </citation>
    <scope>NUCLEOTIDE SEQUENCE [LARGE SCALE GENOMIC DNA]</scope>
</reference>
<organism evidence="13 14">
    <name type="scientific">Cloeon dipterum</name>
    <dbReference type="NCBI Taxonomy" id="197152"/>
    <lineage>
        <taxon>Eukaryota</taxon>
        <taxon>Metazoa</taxon>
        <taxon>Ecdysozoa</taxon>
        <taxon>Arthropoda</taxon>
        <taxon>Hexapoda</taxon>
        <taxon>Insecta</taxon>
        <taxon>Pterygota</taxon>
        <taxon>Palaeoptera</taxon>
        <taxon>Ephemeroptera</taxon>
        <taxon>Pisciforma</taxon>
        <taxon>Baetidae</taxon>
        <taxon>Cloeon</taxon>
    </lineage>
</organism>
<dbReference type="InterPro" id="IPR000571">
    <property type="entry name" value="Znf_CCCH"/>
</dbReference>
<dbReference type="GO" id="GO:0003729">
    <property type="term" value="F:mRNA binding"/>
    <property type="evidence" value="ECO:0007669"/>
    <property type="project" value="TreeGrafter"/>
</dbReference>
<comment type="similarity">
    <text evidence="2">Belongs to the ZC3H12 family.</text>
</comment>
<evidence type="ECO:0000256" key="9">
    <source>
        <dbReference type="ARBA" id="ARBA00022842"/>
    </source>
</evidence>
<evidence type="ECO:0000313" key="13">
    <source>
        <dbReference type="EMBL" id="CAB3362113.1"/>
    </source>
</evidence>
<keyword evidence="3" id="KW-0540">Nuclease</keyword>
<evidence type="ECO:0000256" key="6">
    <source>
        <dbReference type="ARBA" id="ARBA00022771"/>
    </source>
</evidence>
<gene>
    <name evidence="13" type="ORF">CLODIP_2_CD01727</name>
</gene>
<dbReference type="EMBL" id="CADEPI010000007">
    <property type="protein sequence ID" value="CAB3362113.1"/>
    <property type="molecule type" value="Genomic_DNA"/>
</dbReference>
<dbReference type="InterPro" id="IPR021869">
    <property type="entry name" value="RNase_Zc3h12_NYN"/>
</dbReference>
<dbReference type="OrthoDB" id="392925at2759"/>
<keyword evidence="4 10" id="KW-0479">Metal-binding</keyword>
<dbReference type="GO" id="GO:0036464">
    <property type="term" value="C:cytoplasmic ribonucleoprotein granule"/>
    <property type="evidence" value="ECO:0007669"/>
    <property type="project" value="TreeGrafter"/>
</dbReference>
<comment type="cofactor">
    <cofactor evidence="1">
        <name>Mg(2+)</name>
        <dbReference type="ChEBI" id="CHEBI:18420"/>
    </cofactor>
</comment>
<evidence type="ECO:0000256" key="10">
    <source>
        <dbReference type="PROSITE-ProRule" id="PRU00723"/>
    </source>
</evidence>
<keyword evidence="14" id="KW-1185">Reference proteome</keyword>
<dbReference type="Pfam" id="PF18039">
    <property type="entry name" value="UBA_6"/>
    <property type="match status" value="1"/>
</dbReference>
<dbReference type="Proteomes" id="UP000494165">
    <property type="component" value="Unassembled WGS sequence"/>
</dbReference>
<dbReference type="CDD" id="cd18729">
    <property type="entry name" value="PIN_Zc3h12-like"/>
    <property type="match status" value="1"/>
</dbReference>
<evidence type="ECO:0000256" key="7">
    <source>
        <dbReference type="ARBA" id="ARBA00022801"/>
    </source>
</evidence>
<dbReference type="PANTHER" id="PTHR12876">
    <property type="entry name" value="N4BP1-RELATED"/>
    <property type="match status" value="1"/>
</dbReference>
<feature type="zinc finger region" description="C3H1-type" evidence="10">
    <location>
        <begin position="382"/>
        <end position="407"/>
    </location>
</feature>
<dbReference type="PANTHER" id="PTHR12876:SF35">
    <property type="entry name" value="LD08718P-RELATED"/>
    <property type="match status" value="1"/>
</dbReference>
<dbReference type="Gene3D" id="3.40.50.11980">
    <property type="match status" value="1"/>
</dbReference>
<dbReference type="AlphaFoldDB" id="A0A8S1BYZ5"/>
<dbReference type="GO" id="GO:0016787">
    <property type="term" value="F:hydrolase activity"/>
    <property type="evidence" value="ECO:0007669"/>
    <property type="project" value="UniProtKB-KW"/>
</dbReference>
<dbReference type="GO" id="GO:0005634">
    <property type="term" value="C:nucleus"/>
    <property type="evidence" value="ECO:0007669"/>
    <property type="project" value="TreeGrafter"/>
</dbReference>
<evidence type="ECO:0000256" key="5">
    <source>
        <dbReference type="ARBA" id="ARBA00022759"/>
    </source>
</evidence>
<name>A0A8S1BYZ5_9INSE</name>
<keyword evidence="7" id="KW-0378">Hydrolase</keyword>